<dbReference type="Pfam" id="PF18545">
    <property type="entry name" value="HalOD1"/>
    <property type="match status" value="1"/>
</dbReference>
<gene>
    <name evidence="2" type="ORF">HZS55_03910</name>
</gene>
<dbReference type="EMBL" id="CP058910">
    <property type="protein sequence ID" value="QLH76502.1"/>
    <property type="molecule type" value="Genomic_DNA"/>
</dbReference>
<reference evidence="2 3" key="1">
    <citation type="submission" date="2020-07" db="EMBL/GenBank/DDBJ databases">
        <title>Halosimplex pelagicum sp. nov. and Halosimplex rubrum sp. nov., isolated from salted brown alga Laminaria, and emended description of the genus Halosimplex.</title>
        <authorList>
            <person name="Cui H."/>
        </authorList>
    </citation>
    <scope>NUCLEOTIDE SEQUENCE [LARGE SCALE GENOMIC DNA]</scope>
    <source>
        <strain evidence="2 3">R27</strain>
    </source>
</reference>
<dbReference type="InterPro" id="IPR040624">
    <property type="entry name" value="HalOD1"/>
</dbReference>
<proteinExistence type="predicted"/>
<name>A0A7D5P3E4_9EURY</name>
<keyword evidence="3" id="KW-1185">Reference proteome</keyword>
<dbReference type="OrthoDB" id="221929at2157"/>
<feature type="domain" description="Halobacterial output" evidence="1">
    <location>
        <begin position="10"/>
        <end position="77"/>
    </location>
</feature>
<accession>A0A7D5P3E4</accession>
<dbReference type="AlphaFoldDB" id="A0A7D5P3E4"/>
<sequence>MDGIAVQEPDEQISIDVIETIADVTGTDPLTMEPPLYEVVDTDALDALYESGATATVEFEYDGHSVVVDGDGTVTVDGAGGA</sequence>
<evidence type="ECO:0000313" key="2">
    <source>
        <dbReference type="EMBL" id="QLH76502.1"/>
    </source>
</evidence>
<dbReference type="KEGG" id="hrr:HZS55_03910"/>
<evidence type="ECO:0000259" key="1">
    <source>
        <dbReference type="Pfam" id="PF18545"/>
    </source>
</evidence>
<organism evidence="2 3">
    <name type="scientific">Halosimplex rubrum</name>
    <dbReference type="NCBI Taxonomy" id="869889"/>
    <lineage>
        <taxon>Archaea</taxon>
        <taxon>Methanobacteriati</taxon>
        <taxon>Methanobacteriota</taxon>
        <taxon>Stenosarchaea group</taxon>
        <taxon>Halobacteria</taxon>
        <taxon>Halobacteriales</taxon>
        <taxon>Haloarculaceae</taxon>
        <taxon>Halosimplex</taxon>
    </lineage>
</organism>
<protein>
    <recommendedName>
        <fullName evidence="1">Halobacterial output domain-containing protein</fullName>
    </recommendedName>
</protein>
<dbReference type="Proteomes" id="UP000509667">
    <property type="component" value="Chromosome"/>
</dbReference>
<evidence type="ECO:0000313" key="3">
    <source>
        <dbReference type="Proteomes" id="UP000509667"/>
    </source>
</evidence>